<dbReference type="Proteomes" id="UP001203880">
    <property type="component" value="Unassembled WGS sequence"/>
</dbReference>
<feature type="transmembrane region" description="Helical" evidence="1">
    <location>
        <begin position="180"/>
        <end position="200"/>
    </location>
</feature>
<keyword evidence="4" id="KW-1185">Reference proteome</keyword>
<feature type="transmembrane region" description="Helical" evidence="1">
    <location>
        <begin position="212"/>
        <end position="231"/>
    </location>
</feature>
<evidence type="ECO:0000256" key="1">
    <source>
        <dbReference type="SAM" id="Phobius"/>
    </source>
</evidence>
<proteinExistence type="predicted"/>
<dbReference type="InterPro" id="IPR037185">
    <property type="entry name" value="EmrE-like"/>
</dbReference>
<feature type="domain" description="EamA" evidence="2">
    <location>
        <begin position="9"/>
        <end position="141"/>
    </location>
</feature>
<evidence type="ECO:0000313" key="4">
    <source>
        <dbReference type="Proteomes" id="UP001203880"/>
    </source>
</evidence>
<feature type="transmembrane region" description="Helical" evidence="1">
    <location>
        <begin position="266"/>
        <end position="284"/>
    </location>
</feature>
<dbReference type="PANTHER" id="PTHR22911">
    <property type="entry name" value="ACYL-MALONYL CONDENSING ENZYME-RELATED"/>
    <property type="match status" value="1"/>
</dbReference>
<keyword evidence="1" id="KW-1133">Transmembrane helix</keyword>
<protein>
    <submittedName>
        <fullName evidence="3">DMT family transporter</fullName>
    </submittedName>
</protein>
<feature type="transmembrane region" description="Helical" evidence="1">
    <location>
        <begin position="12"/>
        <end position="32"/>
    </location>
</feature>
<dbReference type="Gene3D" id="1.10.3730.20">
    <property type="match status" value="1"/>
</dbReference>
<feature type="transmembrane region" description="Helical" evidence="1">
    <location>
        <begin position="243"/>
        <end position="260"/>
    </location>
</feature>
<dbReference type="Pfam" id="PF00892">
    <property type="entry name" value="EamA"/>
    <property type="match status" value="2"/>
</dbReference>
<gene>
    <name evidence="3" type="ORF">M3P21_05540</name>
</gene>
<name>A0ABT0Q0M1_9RHOB</name>
<feature type="transmembrane region" description="Helical" evidence="1">
    <location>
        <begin position="78"/>
        <end position="96"/>
    </location>
</feature>
<dbReference type="SUPFAM" id="SSF103481">
    <property type="entry name" value="Multidrug resistance efflux transporter EmrE"/>
    <property type="match status" value="2"/>
</dbReference>
<dbReference type="PANTHER" id="PTHR22911:SF135">
    <property type="entry name" value="BLR4310 PROTEIN"/>
    <property type="match status" value="1"/>
</dbReference>
<accession>A0ABT0Q0M1</accession>
<reference evidence="3" key="1">
    <citation type="submission" date="2022-05" db="EMBL/GenBank/DDBJ databases">
        <authorList>
            <person name="Park J.-S."/>
        </authorList>
    </citation>
    <scope>NUCLEOTIDE SEQUENCE</scope>
    <source>
        <strain evidence="3">2012CJ41-6</strain>
    </source>
</reference>
<organism evidence="3 4">
    <name type="scientific">Ruegeria spongiae</name>
    <dbReference type="NCBI Taxonomy" id="2942209"/>
    <lineage>
        <taxon>Bacteria</taxon>
        <taxon>Pseudomonadati</taxon>
        <taxon>Pseudomonadota</taxon>
        <taxon>Alphaproteobacteria</taxon>
        <taxon>Rhodobacterales</taxon>
        <taxon>Roseobacteraceae</taxon>
        <taxon>Ruegeria</taxon>
    </lineage>
</organism>
<dbReference type="RefSeq" id="WP_249707552.1">
    <property type="nucleotide sequence ID" value="NZ_JAMFMB010000005.1"/>
</dbReference>
<dbReference type="InterPro" id="IPR000620">
    <property type="entry name" value="EamA_dom"/>
</dbReference>
<feature type="transmembrane region" description="Helical" evidence="1">
    <location>
        <begin position="102"/>
        <end position="119"/>
    </location>
</feature>
<dbReference type="EMBL" id="JAMFMB010000005">
    <property type="protein sequence ID" value="MCL6282992.1"/>
    <property type="molecule type" value="Genomic_DNA"/>
</dbReference>
<evidence type="ECO:0000313" key="3">
    <source>
        <dbReference type="EMBL" id="MCL6282992.1"/>
    </source>
</evidence>
<sequence length="301" mass="31936">MSDTSQNLRGAILMSLAMLGFALEDMFIKLMADLLPTWQILAILGGGGALVFAAMTVASGQPLWTRAYLKGSILLRNVAEIVGTVGFVTAIALTPISQASAILQATPLVVTIGAALFLGEQVGPRRWSAVMIGFLGVLLVIRPGTEGFDAKSLFAVQGVIGLAVRDVVTRRVGDETSSLQLSFLAFLTLIPSAVILACFSDQVYVSTSIGQWALFAGFVLVAAAAYLAIVASMRVGEVSFVTPFRYSRIVFALIIGTTVFGERPDLMMLTGVAVIVGAGIYVVWRERVVGVRMEKDEIPGT</sequence>
<keyword evidence="1" id="KW-0812">Transmembrane</keyword>
<comment type="caution">
    <text evidence="3">The sequence shown here is derived from an EMBL/GenBank/DDBJ whole genome shotgun (WGS) entry which is preliminary data.</text>
</comment>
<feature type="transmembrane region" description="Helical" evidence="1">
    <location>
        <begin position="38"/>
        <end position="58"/>
    </location>
</feature>
<keyword evidence="1" id="KW-0472">Membrane</keyword>
<feature type="domain" description="EamA" evidence="2">
    <location>
        <begin position="153"/>
        <end position="282"/>
    </location>
</feature>
<evidence type="ECO:0000259" key="2">
    <source>
        <dbReference type="Pfam" id="PF00892"/>
    </source>
</evidence>